<feature type="domain" description="HAT C-terminal dimerisation" evidence="1">
    <location>
        <begin position="41"/>
        <end position="125"/>
    </location>
</feature>
<dbReference type="Pfam" id="PF05699">
    <property type="entry name" value="Dimer_Tnp_hAT"/>
    <property type="match status" value="1"/>
</dbReference>
<protein>
    <recommendedName>
        <fullName evidence="1">HAT C-terminal dimerisation domain-containing protein</fullName>
    </recommendedName>
</protein>
<gene>
    <name evidence="2" type="ORF">F442_03134</name>
</gene>
<accession>W2ZWX5</accession>
<dbReference type="InterPro" id="IPR008906">
    <property type="entry name" value="HATC_C_dom"/>
</dbReference>
<reference evidence="2 3" key="1">
    <citation type="submission" date="2013-11" db="EMBL/GenBank/DDBJ databases">
        <title>The Genome Sequence of Phytophthora parasitica P10297.</title>
        <authorList>
            <consortium name="The Broad Institute Genomics Platform"/>
            <person name="Russ C."/>
            <person name="Tyler B."/>
            <person name="Panabieres F."/>
            <person name="Shan W."/>
            <person name="Tripathy S."/>
            <person name="Grunwald N."/>
            <person name="Machado M."/>
            <person name="Johnson C.S."/>
            <person name="Walker B."/>
            <person name="Young S.K."/>
            <person name="Zeng Q."/>
            <person name="Gargeya S."/>
            <person name="Fitzgerald M."/>
            <person name="Haas B."/>
            <person name="Abouelleil A."/>
            <person name="Allen A.W."/>
            <person name="Alvarado L."/>
            <person name="Arachchi H.M."/>
            <person name="Berlin A.M."/>
            <person name="Chapman S.B."/>
            <person name="Gainer-Dewar J."/>
            <person name="Goldberg J."/>
            <person name="Griggs A."/>
            <person name="Gujja S."/>
            <person name="Hansen M."/>
            <person name="Howarth C."/>
            <person name="Imamovic A."/>
            <person name="Ireland A."/>
            <person name="Larimer J."/>
            <person name="McCowan C."/>
            <person name="Murphy C."/>
            <person name="Pearson M."/>
            <person name="Poon T.W."/>
            <person name="Priest M."/>
            <person name="Roberts A."/>
            <person name="Saif S."/>
            <person name="Shea T."/>
            <person name="Sisk P."/>
            <person name="Sykes S."/>
            <person name="Wortman J."/>
            <person name="Nusbaum C."/>
            <person name="Birren B."/>
        </authorList>
    </citation>
    <scope>NUCLEOTIDE SEQUENCE [LARGE SCALE GENOMIC DNA]</scope>
    <source>
        <strain evidence="2 3">P10297</strain>
    </source>
</reference>
<evidence type="ECO:0000259" key="1">
    <source>
        <dbReference type="Pfam" id="PF05699"/>
    </source>
</evidence>
<dbReference type="GO" id="GO:0046983">
    <property type="term" value="F:protein dimerization activity"/>
    <property type="evidence" value="ECO:0007669"/>
    <property type="project" value="InterPro"/>
</dbReference>
<proteinExistence type="predicted"/>
<organism evidence="2 3">
    <name type="scientific">Phytophthora nicotianae P10297</name>
    <dbReference type="NCBI Taxonomy" id="1317064"/>
    <lineage>
        <taxon>Eukaryota</taxon>
        <taxon>Sar</taxon>
        <taxon>Stramenopiles</taxon>
        <taxon>Oomycota</taxon>
        <taxon>Peronosporomycetes</taxon>
        <taxon>Peronosporales</taxon>
        <taxon>Peronosporaceae</taxon>
        <taxon>Phytophthora</taxon>
    </lineage>
</organism>
<dbReference type="InterPro" id="IPR012337">
    <property type="entry name" value="RNaseH-like_sf"/>
</dbReference>
<dbReference type="AlphaFoldDB" id="W2ZWX5"/>
<evidence type="ECO:0000313" key="3">
    <source>
        <dbReference type="Proteomes" id="UP000018948"/>
    </source>
</evidence>
<dbReference type="SUPFAM" id="SSF53098">
    <property type="entry name" value="Ribonuclease H-like"/>
    <property type="match status" value="1"/>
</dbReference>
<comment type="caution">
    <text evidence="2">The sequence shown here is derived from an EMBL/GenBank/DDBJ whole genome shotgun (WGS) entry which is preliminary data.</text>
</comment>
<name>W2ZWX5_PHYNI</name>
<sequence>MLEFLSLQPQAVFSEDLIEFTEEAVVTDVQRDVHEARVEEELDRWLADPSRLLITNSQPQTILSFWKRQQDNYRIMPIAAKVLFAIPSSAAQIERDFGITGMLVTSHRTSIAKSNIDMWSFLNRNRRFVDVAKCKRLSDAEVKQAIPANSLVPLISNEIDAPFSTEWENEMASCIFDSD</sequence>
<dbReference type="EMBL" id="ANIY01000731">
    <property type="protein sequence ID" value="ETP51778.1"/>
    <property type="molecule type" value="Genomic_DNA"/>
</dbReference>
<evidence type="ECO:0000313" key="2">
    <source>
        <dbReference type="EMBL" id="ETP51778.1"/>
    </source>
</evidence>
<dbReference type="Proteomes" id="UP000018948">
    <property type="component" value="Unassembled WGS sequence"/>
</dbReference>